<dbReference type="Proteomes" id="UP000263012">
    <property type="component" value="Chromosome"/>
</dbReference>
<reference evidence="4" key="1">
    <citation type="submission" date="2017-11" db="EMBL/GenBank/DDBJ databases">
        <title>Phenotypic and genomic properties of facultatively anaerobic sulfur-reducing natronoarchaea from hypersaline soda lakes.</title>
        <authorList>
            <person name="Sorokin D.Y."/>
            <person name="Kublanov I.V."/>
            <person name="Roman P."/>
            <person name="Sinninghe Damste J.S."/>
            <person name="Golyshin P.N."/>
            <person name="Rojo D."/>
            <person name="Ciordia S."/>
            <person name="Mena M.D.C."/>
            <person name="Ferrer M."/>
            <person name="Messina E."/>
            <person name="Smedile F."/>
            <person name="La Spada G."/>
            <person name="La Cono V."/>
            <person name="Yakimov M.M."/>
        </authorList>
    </citation>
    <scope>NUCLEOTIDE SEQUENCE [LARGE SCALE GENOMIC DNA]</scope>
    <source>
        <strain evidence="4">AArc-Sl</strain>
    </source>
</reference>
<dbReference type="EC" id="2.4.1.10" evidence="3"/>
<evidence type="ECO:0000256" key="1">
    <source>
        <dbReference type="RuleBase" id="RU361220"/>
    </source>
</evidence>
<sequence length="431" mass="48144">MTNQFSHGGGRPSAWTRSQAAGLERTDRTVAPIIYPAPSDPFDGWHIWDTWPVRTRDGTIAEIDGYRVIVSLTTEDTLLPGKRHDLAELHYFYSPDGRRWGHGGPLFDGGAFGSRQWAGSALYDDGDLYVFYTASGSRGESELTYTQRIAGAEGGRVSVSPDGEGITIDGDWRHEVLLEPDGRFYEREGQSRGMIYTFRDPWFFEDPETGETTLLFEANTPVPEGSDRCDGDPVQQEFNGSVGMAITESGDLMDWELREPLVDAVCVNQELERPHVAHKNGSYYLFVSSHRHTFAPGIEGFDGLYGFVADDLYGPYRPLNGHGLVATNPANAPFQAYSWIGYFHRDELLVTSFFNYYDYVGESLDGIAQLPESEQLRRFGGTLAPTLRIRLDGDRTRILGTLDHGHLPLPSEPLPELRSFEGRTAGYTNTY</sequence>
<feature type="region of interest" description="Disordered" evidence="2">
    <location>
        <begin position="1"/>
        <end position="22"/>
    </location>
</feature>
<dbReference type="Pfam" id="PF02435">
    <property type="entry name" value="Glyco_hydro_68"/>
    <property type="match status" value="1"/>
</dbReference>
<dbReference type="KEGG" id="hdf:AArcSl_0936"/>
<protein>
    <submittedName>
        <fullName evidence="3">Levansucrase</fullName>
        <ecNumber evidence="3">2.4.1.10</ecNumber>
    </submittedName>
</protein>
<dbReference type="SUPFAM" id="SSF75005">
    <property type="entry name" value="Arabinanase/levansucrase/invertase"/>
    <property type="match status" value="1"/>
</dbReference>
<dbReference type="GO" id="GO:0050053">
    <property type="term" value="F:levansucrase activity"/>
    <property type="evidence" value="ECO:0007669"/>
    <property type="project" value="UniProtKB-EC"/>
</dbReference>
<evidence type="ECO:0000313" key="4">
    <source>
        <dbReference type="Proteomes" id="UP000263012"/>
    </source>
</evidence>
<comment type="similarity">
    <text evidence="1">Belongs to the glycosyl hydrolase 68 family.</text>
</comment>
<keyword evidence="3" id="KW-0328">Glycosyltransferase</keyword>
<dbReference type="AlphaFoldDB" id="A0A343THK2"/>
<dbReference type="CDD" id="cd08997">
    <property type="entry name" value="GH68"/>
    <property type="match status" value="1"/>
</dbReference>
<accession>A0A343THK2</accession>
<organism evidence="3 4">
    <name type="scientific">Halalkaliarchaeum desulfuricum</name>
    <dbReference type="NCBI Taxonomy" id="2055893"/>
    <lineage>
        <taxon>Archaea</taxon>
        <taxon>Methanobacteriati</taxon>
        <taxon>Methanobacteriota</taxon>
        <taxon>Stenosarchaea group</taxon>
        <taxon>Halobacteria</taxon>
        <taxon>Halobacteriales</taxon>
        <taxon>Haloferacaceae</taxon>
        <taxon>Halalkaliarchaeum</taxon>
    </lineage>
</organism>
<dbReference type="GO" id="GO:0009758">
    <property type="term" value="P:carbohydrate utilization"/>
    <property type="evidence" value="ECO:0007669"/>
    <property type="project" value="InterPro"/>
</dbReference>
<proteinExistence type="inferred from homology"/>
<keyword evidence="3" id="KW-0808">Transferase</keyword>
<dbReference type="InterPro" id="IPR003469">
    <property type="entry name" value="Glyco_hydro_68"/>
</dbReference>
<evidence type="ECO:0000256" key="2">
    <source>
        <dbReference type="SAM" id="MobiDB-lite"/>
    </source>
</evidence>
<dbReference type="Gene3D" id="2.115.10.20">
    <property type="entry name" value="Glycosyl hydrolase domain, family 43"/>
    <property type="match status" value="1"/>
</dbReference>
<name>A0A343THK2_9EURY</name>
<dbReference type="GeneID" id="37877282"/>
<dbReference type="InterPro" id="IPR023296">
    <property type="entry name" value="Glyco_hydro_beta-prop_sf"/>
</dbReference>
<keyword evidence="4" id="KW-1185">Reference proteome</keyword>
<dbReference type="EMBL" id="CP025066">
    <property type="protein sequence ID" value="AUX08574.1"/>
    <property type="molecule type" value="Genomic_DNA"/>
</dbReference>
<dbReference type="RefSeq" id="WP_119815734.1">
    <property type="nucleotide sequence ID" value="NZ_CP025066.1"/>
</dbReference>
<dbReference type="OrthoDB" id="336510at2157"/>
<gene>
    <name evidence="3" type="primary">sacB</name>
    <name evidence="3" type="ORF">AArcSl_0936</name>
</gene>
<evidence type="ECO:0000313" key="3">
    <source>
        <dbReference type="EMBL" id="AUX08574.1"/>
    </source>
</evidence>